<reference evidence="2" key="1">
    <citation type="journal article" date="2022" name="Mol. Ecol. Resour.">
        <title>The genomes of chicory, endive, great burdock and yacon provide insights into Asteraceae palaeo-polyploidization history and plant inulin production.</title>
        <authorList>
            <person name="Fan W."/>
            <person name="Wang S."/>
            <person name="Wang H."/>
            <person name="Wang A."/>
            <person name="Jiang F."/>
            <person name="Liu H."/>
            <person name="Zhao H."/>
            <person name="Xu D."/>
            <person name="Zhang Y."/>
        </authorList>
    </citation>
    <scope>NUCLEOTIDE SEQUENCE [LARGE SCALE GENOMIC DNA]</scope>
    <source>
        <strain evidence="2">cv. Niubang</strain>
    </source>
</reference>
<accession>A0ACB8YH99</accession>
<comment type="caution">
    <text evidence="1">The sequence shown here is derived from an EMBL/GenBank/DDBJ whole genome shotgun (WGS) entry which is preliminary data.</text>
</comment>
<dbReference type="EMBL" id="CM042058">
    <property type="protein sequence ID" value="KAI3684831.1"/>
    <property type="molecule type" value="Genomic_DNA"/>
</dbReference>
<proteinExistence type="predicted"/>
<organism evidence="1 2">
    <name type="scientific">Arctium lappa</name>
    <name type="common">Greater burdock</name>
    <name type="synonym">Lappa major</name>
    <dbReference type="NCBI Taxonomy" id="4217"/>
    <lineage>
        <taxon>Eukaryota</taxon>
        <taxon>Viridiplantae</taxon>
        <taxon>Streptophyta</taxon>
        <taxon>Embryophyta</taxon>
        <taxon>Tracheophyta</taxon>
        <taxon>Spermatophyta</taxon>
        <taxon>Magnoliopsida</taxon>
        <taxon>eudicotyledons</taxon>
        <taxon>Gunneridae</taxon>
        <taxon>Pentapetalae</taxon>
        <taxon>asterids</taxon>
        <taxon>campanulids</taxon>
        <taxon>Asterales</taxon>
        <taxon>Asteraceae</taxon>
        <taxon>Carduoideae</taxon>
        <taxon>Cardueae</taxon>
        <taxon>Arctiinae</taxon>
        <taxon>Arctium</taxon>
    </lineage>
</organism>
<evidence type="ECO:0000313" key="1">
    <source>
        <dbReference type="EMBL" id="KAI3684831.1"/>
    </source>
</evidence>
<evidence type="ECO:0000313" key="2">
    <source>
        <dbReference type="Proteomes" id="UP001055879"/>
    </source>
</evidence>
<protein>
    <submittedName>
        <fullName evidence="1">Uncharacterized protein</fullName>
    </submittedName>
</protein>
<reference evidence="1 2" key="2">
    <citation type="journal article" date="2022" name="Mol. Ecol. Resour.">
        <title>The genomes of chicory, endive, great burdock and yacon provide insights into Asteraceae paleo-polyploidization history and plant inulin production.</title>
        <authorList>
            <person name="Fan W."/>
            <person name="Wang S."/>
            <person name="Wang H."/>
            <person name="Wang A."/>
            <person name="Jiang F."/>
            <person name="Liu H."/>
            <person name="Zhao H."/>
            <person name="Xu D."/>
            <person name="Zhang Y."/>
        </authorList>
    </citation>
    <scope>NUCLEOTIDE SEQUENCE [LARGE SCALE GENOMIC DNA]</scope>
    <source>
        <strain evidence="2">cv. Niubang</strain>
    </source>
</reference>
<keyword evidence="2" id="KW-1185">Reference proteome</keyword>
<name>A0ACB8YH99_ARCLA</name>
<gene>
    <name evidence="1" type="ORF">L6452_34058</name>
</gene>
<sequence>MELVDLDGTDEYLTGISGFYGPIEGYNGLEGITSITFHTNKMTRGPYGRKAEQDGEPNTLIDALLSFLFFLSLQDHHHSVEKGSRYC</sequence>
<dbReference type="Proteomes" id="UP001055879">
    <property type="component" value="Linkage Group LG12"/>
</dbReference>